<dbReference type="Proteomes" id="UP000217446">
    <property type="component" value="Unassembled WGS sequence"/>
</dbReference>
<evidence type="ECO:0000313" key="3">
    <source>
        <dbReference type="Proteomes" id="UP000217446"/>
    </source>
</evidence>
<dbReference type="EMBL" id="BDQI01000032">
    <property type="protein sequence ID" value="GAX57095.1"/>
    <property type="molecule type" value="Genomic_DNA"/>
</dbReference>
<feature type="region of interest" description="Disordered" evidence="1">
    <location>
        <begin position="126"/>
        <end position="152"/>
    </location>
</feature>
<proteinExistence type="predicted"/>
<feature type="compositionally biased region" description="Low complexity" evidence="1">
    <location>
        <begin position="143"/>
        <end position="152"/>
    </location>
</feature>
<dbReference type="STRING" id="1963.AQJ27_40100"/>
<evidence type="ECO:0000313" key="2">
    <source>
        <dbReference type="EMBL" id="GAX57095.1"/>
    </source>
</evidence>
<sequence>MDPVSAALLAELAGGAAGALGHQAWMGLTSLVRRPFGHGHDASAQAPAVSTGEAELIRLQEEPGDTARARALSTALATRAAVDPEFSADLRQWHEQAKFMRTNDGDIHNTVSGGTQYGHVVQGRDFSGLTFNTPAPPPPPTTPGAETPSTQD</sequence>
<dbReference type="RefSeq" id="WP_067380311.1">
    <property type="nucleotide sequence ID" value="NZ_BDQI01000032.1"/>
</dbReference>
<evidence type="ECO:0000256" key="1">
    <source>
        <dbReference type="SAM" id="MobiDB-lite"/>
    </source>
</evidence>
<comment type="caution">
    <text evidence="2">The sequence shown here is derived from an EMBL/GenBank/DDBJ whole genome shotgun (WGS) entry which is preliminary data.</text>
</comment>
<gene>
    <name evidence="2" type="ORF">SO3561_08665</name>
</gene>
<organism evidence="2 3">
    <name type="scientific">Streptomyces olivochromogenes</name>
    <dbReference type="NCBI Taxonomy" id="1963"/>
    <lineage>
        <taxon>Bacteria</taxon>
        <taxon>Bacillati</taxon>
        <taxon>Actinomycetota</taxon>
        <taxon>Actinomycetes</taxon>
        <taxon>Kitasatosporales</taxon>
        <taxon>Streptomycetaceae</taxon>
        <taxon>Streptomyces</taxon>
    </lineage>
</organism>
<reference evidence="3" key="1">
    <citation type="submission" date="2017-05" db="EMBL/GenBank/DDBJ databases">
        <title>Streptomyces olivochromogenes NBRC 3561 whole genome shotgun sequence.</title>
        <authorList>
            <person name="Dohra H."/>
            <person name="Kodani S."/>
        </authorList>
    </citation>
    <scope>NUCLEOTIDE SEQUENCE [LARGE SCALE GENOMIC DNA]</scope>
    <source>
        <strain evidence="3">NBRC 3561</strain>
    </source>
</reference>
<name>A0A250VSJ7_STROL</name>
<protein>
    <submittedName>
        <fullName evidence="2">Uncharacterized protein</fullName>
    </submittedName>
</protein>
<dbReference type="AlphaFoldDB" id="A0A250VSJ7"/>
<accession>A0A250VSJ7</accession>
<keyword evidence="3" id="KW-1185">Reference proteome</keyword>